<dbReference type="GO" id="GO:0016747">
    <property type="term" value="F:acyltransferase activity, transferring groups other than amino-acyl groups"/>
    <property type="evidence" value="ECO:0007669"/>
    <property type="project" value="TreeGrafter"/>
</dbReference>
<dbReference type="Gene3D" id="3.30.559.10">
    <property type="entry name" value="Chloramphenicol acetyltransferase-like domain"/>
    <property type="match status" value="4"/>
</dbReference>
<dbReference type="Proteomes" id="UP000829196">
    <property type="component" value="Unassembled WGS sequence"/>
</dbReference>
<evidence type="ECO:0000256" key="3">
    <source>
        <dbReference type="ARBA" id="ARBA00023315"/>
    </source>
</evidence>
<dbReference type="OrthoDB" id="671439at2759"/>
<sequence>MANSNFPPTDLQLTFFRCGGVCLGTAIHHTAADGLGSLHFINSWARITHSDTHIPVLPSVNRTILRARSPPSITSTTQIDCYTTQSTQSAPSSTNPPFTSAILKLSNHHLSLLKTTPNKNNPKPPLSTFKAVVSHIWRSACKPWARPILLDSNLHCRRHPYPPASASPRRLPGQRRLPHVAKATAGEVLSELGAAAKIDDAVKALDDEFIRSLVDYLEEKVNDVGLRKDGWVMPQTDLWVVSWMGMPVYEADFGWGKPVYMGRACMQFGGLAYLMPSLAGGGGEGGGVSVVMTMEEGKMGRFKEIFYEDIGSAAYPPIEILEKGLVIPSVETPAEDIWLSNLDLLAVRSHTATVYFYRRPFNDAGFFSPETLKATLARTLVSFYPLAGRLVSGTDGRLCIRCTAEGVLFVVARSESAVEDFGDFAPSDELRRLLVPFADGSDPANVPLVMFQLTLFRCGGVCLGTAIHHTAADGLASIHFINSWARITHTNTHILIPPSLDHTLLCARSPPSIASDHIEYSQIPFIPSSTLPTFPSAILKLSNHHLALLKITPNNNNNQKTPLSTFKAVVFHIWRSACKARGLDPSSLTRLYIIVDARNRLRPPLPAGYLGNAVFRTSARAKAGEVSEIGVGKIEAALNVIDDEYIRSLVDYLEEKVDGIGAIRPRAIAWVLPETDLWVVSWMGMPVYDADFGWGKPFYMGAASLQVAGQAFIVPCSPEEEEGGVSVVMAMEESYMRRFKEVFYKDIIRGAGSTHA</sequence>
<keyword evidence="2" id="KW-0808">Transferase</keyword>
<dbReference type="InterPro" id="IPR023213">
    <property type="entry name" value="CAT-like_dom_sf"/>
</dbReference>
<dbReference type="SMR" id="A0A8T3B6P7"/>
<dbReference type="EMBL" id="JAGYWB010000011">
    <property type="protein sequence ID" value="KAI0504728.1"/>
    <property type="molecule type" value="Genomic_DNA"/>
</dbReference>
<evidence type="ECO:0000313" key="4">
    <source>
        <dbReference type="EMBL" id="KAI0504728.1"/>
    </source>
</evidence>
<evidence type="ECO:0000256" key="2">
    <source>
        <dbReference type="ARBA" id="ARBA00022679"/>
    </source>
</evidence>
<dbReference type="PANTHER" id="PTHR31642:SF138">
    <property type="entry name" value="PUTRESCINE HYDROXYCINNAMOYLTRANSFERASE 1"/>
    <property type="match status" value="1"/>
</dbReference>
<dbReference type="Pfam" id="PF02458">
    <property type="entry name" value="Transferase"/>
    <property type="match status" value="2"/>
</dbReference>
<organism evidence="4 5">
    <name type="scientific">Dendrobium nobile</name>
    <name type="common">Orchid</name>
    <dbReference type="NCBI Taxonomy" id="94219"/>
    <lineage>
        <taxon>Eukaryota</taxon>
        <taxon>Viridiplantae</taxon>
        <taxon>Streptophyta</taxon>
        <taxon>Embryophyta</taxon>
        <taxon>Tracheophyta</taxon>
        <taxon>Spermatophyta</taxon>
        <taxon>Magnoliopsida</taxon>
        <taxon>Liliopsida</taxon>
        <taxon>Asparagales</taxon>
        <taxon>Orchidaceae</taxon>
        <taxon>Epidendroideae</taxon>
        <taxon>Malaxideae</taxon>
        <taxon>Dendrobiinae</taxon>
        <taxon>Dendrobium</taxon>
    </lineage>
</organism>
<dbReference type="InterPro" id="IPR050317">
    <property type="entry name" value="Plant_Fungal_Acyltransferase"/>
</dbReference>
<protein>
    <submittedName>
        <fullName evidence="4">Uncharacterized protein</fullName>
    </submittedName>
</protein>
<name>A0A8T3B6P7_DENNO</name>
<dbReference type="PANTHER" id="PTHR31642">
    <property type="entry name" value="TRICHOTHECENE 3-O-ACETYLTRANSFERASE"/>
    <property type="match status" value="1"/>
</dbReference>
<evidence type="ECO:0000313" key="5">
    <source>
        <dbReference type="Proteomes" id="UP000829196"/>
    </source>
</evidence>
<keyword evidence="5" id="KW-1185">Reference proteome</keyword>
<proteinExistence type="inferred from homology"/>
<evidence type="ECO:0000256" key="1">
    <source>
        <dbReference type="ARBA" id="ARBA00009861"/>
    </source>
</evidence>
<dbReference type="AlphaFoldDB" id="A0A8T3B6P7"/>
<gene>
    <name evidence="4" type="ORF">KFK09_015681</name>
</gene>
<comment type="similarity">
    <text evidence="1">Belongs to the plant acyltransferase family.</text>
</comment>
<keyword evidence="3" id="KW-0012">Acyltransferase</keyword>
<accession>A0A8T3B6P7</accession>
<comment type="caution">
    <text evidence="4">The sequence shown here is derived from an EMBL/GenBank/DDBJ whole genome shotgun (WGS) entry which is preliminary data.</text>
</comment>
<reference evidence="4" key="1">
    <citation type="journal article" date="2022" name="Front. Genet.">
        <title>Chromosome-Scale Assembly of the Dendrobium nobile Genome Provides Insights Into the Molecular Mechanism of the Biosynthesis of the Medicinal Active Ingredient of Dendrobium.</title>
        <authorList>
            <person name="Xu Q."/>
            <person name="Niu S.-C."/>
            <person name="Li K.-L."/>
            <person name="Zheng P.-J."/>
            <person name="Zhang X.-J."/>
            <person name="Jia Y."/>
            <person name="Liu Y."/>
            <person name="Niu Y.-X."/>
            <person name="Yu L.-H."/>
            <person name="Chen D.-F."/>
            <person name="Zhang G.-Q."/>
        </authorList>
    </citation>
    <scope>NUCLEOTIDE SEQUENCE</scope>
    <source>
        <tissue evidence="4">Leaf</tissue>
    </source>
</reference>